<dbReference type="EnsemblProtists" id="EKX48837">
    <property type="protein sequence ID" value="EKX48837"/>
    <property type="gene ID" value="GUITHDRAFT_105461"/>
</dbReference>
<evidence type="ECO:0000256" key="1">
    <source>
        <dbReference type="SAM" id="MobiDB-lite"/>
    </source>
</evidence>
<evidence type="ECO:0000256" key="2">
    <source>
        <dbReference type="SAM" id="SignalP"/>
    </source>
</evidence>
<feature type="signal peptide" evidence="2">
    <location>
        <begin position="1"/>
        <end position="20"/>
    </location>
</feature>
<dbReference type="InterPro" id="IPR039448">
    <property type="entry name" value="Beta_helix"/>
</dbReference>
<dbReference type="EMBL" id="JH992984">
    <property type="protein sequence ID" value="EKX48837.1"/>
    <property type="molecule type" value="Genomic_DNA"/>
</dbReference>
<feature type="domain" description="Right handed beta helix" evidence="3">
    <location>
        <begin position="197"/>
        <end position="387"/>
    </location>
</feature>
<evidence type="ECO:0000259" key="3">
    <source>
        <dbReference type="Pfam" id="PF13229"/>
    </source>
</evidence>
<evidence type="ECO:0000313" key="6">
    <source>
        <dbReference type="Proteomes" id="UP000011087"/>
    </source>
</evidence>
<dbReference type="KEGG" id="gtt:GUITHDRAFT_105461"/>
<dbReference type="InterPro" id="IPR011050">
    <property type="entry name" value="Pectin_lyase_fold/virulence"/>
</dbReference>
<sequence>MGSWHGPMLLALLLVSPCMQEQPMDMDELMSKKLKFVHADTRAKIALLLRRSEPSGRPSRLSLRGGYLPEYMEENSEEQGDLHQPYHPSTDILSSFRVHVDAESGNDVSGTGDEQHPFQSIFRALQQVVKRRDSTVIVKPGIYATKRNKKLNMVLGRNQKLSIISSNFLEKSKEHVLLDGENASFIWNVTGAPGSELRVSGLLFKNARSAMLLNRHATVKAACCIFRSCFGSTLKVTDSSRILLERCIFSKNLMRHKQLNLTRDSEPLSELHDYMVGSCLHLAKRSRCRVSNCTFKKNGGESCLCGGAVSVNTTHSNPTPAQLTFLDCLFQGNVARDSGGAFAMFNSSRCNITGCTFLNNTAWGLLRGGGAMFLQSTEVTWVYNCSFFGNQCPNAGGAFSTIMYTNITEQEEDGEEEEEEVYDEDACDLLHNLDVRRTIFKDNLPFIHTSFDAKSRIGPETTLSLGQMGEFLPTELPLPSDSSLDGFNLTVPWEMAEVFGRGQHLALKEQYPWTNGEIPSCDENDDCLRLGDCLDQGLDHDYENFPSSLKLDPNFTMDQYDNQTFARKYLKLCKKFGAESVEVRSVFEEHVAYAFGVLAERHFAPNGTWPKYLMPTRAEAEWLKEPFYELQDWSFQDMEDFYERSRDWNNWSDVDFWEFKKWREEREKEYKELRTKAANEYCRRRGCKYGYAEPVYIEDVQNSTQMWTMYKDEDFDPEINPQYPWNQPPTEEELERGGGRMRDLTPKEIEDLKSRTKRPKESESIDDD</sequence>
<dbReference type="Pfam" id="PF13229">
    <property type="entry name" value="Beta_helix"/>
    <property type="match status" value="1"/>
</dbReference>
<dbReference type="PANTHER" id="PTHR11319:SF35">
    <property type="entry name" value="OUTER MEMBRANE PROTEIN PMPC-RELATED"/>
    <property type="match status" value="1"/>
</dbReference>
<accession>L1JKK4</accession>
<keyword evidence="2" id="KW-0732">Signal</keyword>
<proteinExistence type="predicted"/>
<feature type="chain" id="PRO_5008771466" description="Right handed beta helix domain-containing protein" evidence="2">
    <location>
        <begin position="21"/>
        <end position="768"/>
    </location>
</feature>
<reference evidence="5" key="3">
    <citation type="submission" date="2016-03" db="UniProtKB">
        <authorList>
            <consortium name="EnsemblProtists"/>
        </authorList>
    </citation>
    <scope>IDENTIFICATION</scope>
</reference>
<dbReference type="PANTHER" id="PTHR11319">
    <property type="entry name" value="G PROTEIN-COUPLED RECEPTOR-RELATED"/>
    <property type="match status" value="1"/>
</dbReference>
<gene>
    <name evidence="4" type="ORF">GUITHDRAFT_105461</name>
</gene>
<protein>
    <recommendedName>
        <fullName evidence="3">Right handed beta helix domain-containing protein</fullName>
    </recommendedName>
</protein>
<dbReference type="Proteomes" id="UP000011087">
    <property type="component" value="Unassembled WGS sequence"/>
</dbReference>
<keyword evidence="6" id="KW-1185">Reference proteome</keyword>
<dbReference type="GeneID" id="17305399"/>
<dbReference type="Gene3D" id="2.160.20.10">
    <property type="entry name" value="Single-stranded right-handed beta-helix, Pectin lyase-like"/>
    <property type="match status" value="1"/>
</dbReference>
<feature type="compositionally biased region" description="Basic and acidic residues" evidence="1">
    <location>
        <begin position="735"/>
        <end position="768"/>
    </location>
</feature>
<dbReference type="PaxDb" id="55529-EKX48837"/>
<dbReference type="AlphaFoldDB" id="L1JKK4"/>
<dbReference type="InterPro" id="IPR012334">
    <property type="entry name" value="Pectin_lyas_fold"/>
</dbReference>
<dbReference type="SUPFAM" id="SSF51126">
    <property type="entry name" value="Pectin lyase-like"/>
    <property type="match status" value="1"/>
</dbReference>
<dbReference type="RefSeq" id="XP_005835817.1">
    <property type="nucleotide sequence ID" value="XM_005835760.1"/>
</dbReference>
<feature type="region of interest" description="Disordered" evidence="1">
    <location>
        <begin position="719"/>
        <end position="768"/>
    </location>
</feature>
<organism evidence="4">
    <name type="scientific">Guillardia theta (strain CCMP2712)</name>
    <name type="common">Cryptophyte</name>
    <dbReference type="NCBI Taxonomy" id="905079"/>
    <lineage>
        <taxon>Eukaryota</taxon>
        <taxon>Cryptophyceae</taxon>
        <taxon>Pyrenomonadales</taxon>
        <taxon>Geminigeraceae</taxon>
        <taxon>Guillardia</taxon>
    </lineage>
</organism>
<name>L1JKK4_GUITC</name>
<evidence type="ECO:0000313" key="4">
    <source>
        <dbReference type="EMBL" id="EKX48837.1"/>
    </source>
</evidence>
<evidence type="ECO:0000313" key="5">
    <source>
        <dbReference type="EnsemblProtists" id="EKX48837"/>
    </source>
</evidence>
<reference evidence="6" key="2">
    <citation type="submission" date="2012-11" db="EMBL/GenBank/DDBJ databases">
        <authorList>
            <person name="Kuo A."/>
            <person name="Curtis B.A."/>
            <person name="Tanifuji G."/>
            <person name="Burki F."/>
            <person name="Gruber A."/>
            <person name="Irimia M."/>
            <person name="Maruyama S."/>
            <person name="Arias M.C."/>
            <person name="Ball S.G."/>
            <person name="Gile G.H."/>
            <person name="Hirakawa Y."/>
            <person name="Hopkins J.F."/>
            <person name="Rensing S.A."/>
            <person name="Schmutz J."/>
            <person name="Symeonidi A."/>
            <person name="Elias M."/>
            <person name="Eveleigh R.J."/>
            <person name="Herman E.K."/>
            <person name="Klute M.J."/>
            <person name="Nakayama T."/>
            <person name="Obornik M."/>
            <person name="Reyes-Prieto A."/>
            <person name="Armbrust E.V."/>
            <person name="Aves S.J."/>
            <person name="Beiko R.G."/>
            <person name="Coutinho P."/>
            <person name="Dacks J.B."/>
            <person name="Durnford D.G."/>
            <person name="Fast N.M."/>
            <person name="Green B.R."/>
            <person name="Grisdale C."/>
            <person name="Hempe F."/>
            <person name="Henrissat B."/>
            <person name="Hoppner M.P."/>
            <person name="Ishida K.-I."/>
            <person name="Kim E."/>
            <person name="Koreny L."/>
            <person name="Kroth P.G."/>
            <person name="Liu Y."/>
            <person name="Malik S.-B."/>
            <person name="Maier U.G."/>
            <person name="McRose D."/>
            <person name="Mock T."/>
            <person name="Neilson J.A."/>
            <person name="Onodera N.T."/>
            <person name="Poole A.M."/>
            <person name="Pritham E.J."/>
            <person name="Richards T.A."/>
            <person name="Rocap G."/>
            <person name="Roy S.W."/>
            <person name="Sarai C."/>
            <person name="Schaack S."/>
            <person name="Shirato S."/>
            <person name="Slamovits C.H."/>
            <person name="Spencer D.F."/>
            <person name="Suzuki S."/>
            <person name="Worden A.Z."/>
            <person name="Zauner S."/>
            <person name="Barry K."/>
            <person name="Bell C."/>
            <person name="Bharti A.K."/>
            <person name="Crow J.A."/>
            <person name="Grimwood J."/>
            <person name="Kramer R."/>
            <person name="Lindquist E."/>
            <person name="Lucas S."/>
            <person name="Salamov A."/>
            <person name="McFadden G.I."/>
            <person name="Lane C.E."/>
            <person name="Keeling P.J."/>
            <person name="Gray M.W."/>
            <person name="Grigoriev I.V."/>
            <person name="Archibald J.M."/>
        </authorList>
    </citation>
    <scope>NUCLEOTIDE SEQUENCE</scope>
    <source>
        <strain evidence="6">CCMP2712</strain>
    </source>
</reference>
<dbReference type="HOGENOM" id="CLU_363875_0_0_1"/>
<reference evidence="4 6" key="1">
    <citation type="journal article" date="2012" name="Nature">
        <title>Algal genomes reveal evolutionary mosaicism and the fate of nucleomorphs.</title>
        <authorList>
            <consortium name="DOE Joint Genome Institute"/>
            <person name="Curtis B.A."/>
            <person name="Tanifuji G."/>
            <person name="Burki F."/>
            <person name="Gruber A."/>
            <person name="Irimia M."/>
            <person name="Maruyama S."/>
            <person name="Arias M.C."/>
            <person name="Ball S.G."/>
            <person name="Gile G.H."/>
            <person name="Hirakawa Y."/>
            <person name="Hopkins J.F."/>
            <person name="Kuo A."/>
            <person name="Rensing S.A."/>
            <person name="Schmutz J."/>
            <person name="Symeonidi A."/>
            <person name="Elias M."/>
            <person name="Eveleigh R.J."/>
            <person name="Herman E.K."/>
            <person name="Klute M.J."/>
            <person name="Nakayama T."/>
            <person name="Obornik M."/>
            <person name="Reyes-Prieto A."/>
            <person name="Armbrust E.V."/>
            <person name="Aves S.J."/>
            <person name="Beiko R.G."/>
            <person name="Coutinho P."/>
            <person name="Dacks J.B."/>
            <person name="Durnford D.G."/>
            <person name="Fast N.M."/>
            <person name="Green B.R."/>
            <person name="Grisdale C.J."/>
            <person name="Hempel F."/>
            <person name="Henrissat B."/>
            <person name="Hoppner M.P."/>
            <person name="Ishida K."/>
            <person name="Kim E."/>
            <person name="Koreny L."/>
            <person name="Kroth P.G."/>
            <person name="Liu Y."/>
            <person name="Malik S.B."/>
            <person name="Maier U.G."/>
            <person name="McRose D."/>
            <person name="Mock T."/>
            <person name="Neilson J.A."/>
            <person name="Onodera N.T."/>
            <person name="Poole A.M."/>
            <person name="Pritham E.J."/>
            <person name="Richards T.A."/>
            <person name="Rocap G."/>
            <person name="Roy S.W."/>
            <person name="Sarai C."/>
            <person name="Schaack S."/>
            <person name="Shirato S."/>
            <person name="Slamovits C.H."/>
            <person name="Spencer D.F."/>
            <person name="Suzuki S."/>
            <person name="Worden A.Z."/>
            <person name="Zauner S."/>
            <person name="Barry K."/>
            <person name="Bell C."/>
            <person name="Bharti A.K."/>
            <person name="Crow J.A."/>
            <person name="Grimwood J."/>
            <person name="Kramer R."/>
            <person name="Lindquist E."/>
            <person name="Lucas S."/>
            <person name="Salamov A."/>
            <person name="McFadden G.I."/>
            <person name="Lane C.E."/>
            <person name="Keeling P.J."/>
            <person name="Gray M.W."/>
            <person name="Grigoriev I.V."/>
            <person name="Archibald J.M."/>
        </authorList>
    </citation>
    <scope>NUCLEOTIDE SEQUENCE</scope>
    <source>
        <strain evidence="4 6">CCMP2712</strain>
    </source>
</reference>